<gene>
    <name evidence="4" type="primary">traM</name>
    <name evidence="4" type="ORF">ACFQ4C_06770</name>
</gene>
<evidence type="ECO:0000313" key="4">
    <source>
        <dbReference type="EMBL" id="MFD1140802.1"/>
    </source>
</evidence>
<dbReference type="Pfam" id="PF12508">
    <property type="entry name" value="Transposon_TraM"/>
    <property type="match status" value="1"/>
</dbReference>
<evidence type="ECO:0000313" key="5">
    <source>
        <dbReference type="Proteomes" id="UP001597116"/>
    </source>
</evidence>
<reference evidence="5" key="1">
    <citation type="journal article" date="2019" name="Int. J. Syst. Evol. Microbiol.">
        <title>The Global Catalogue of Microorganisms (GCM) 10K type strain sequencing project: providing services to taxonomists for standard genome sequencing and annotation.</title>
        <authorList>
            <consortium name="The Broad Institute Genomics Platform"/>
            <consortium name="The Broad Institute Genome Sequencing Center for Infectious Disease"/>
            <person name="Wu L."/>
            <person name="Ma J."/>
        </authorList>
    </citation>
    <scope>NUCLEOTIDE SEQUENCE [LARGE SCALE GENOMIC DNA]</scope>
    <source>
        <strain evidence="5">CCUG 55608</strain>
    </source>
</reference>
<name>A0ABW3Q541_9BACT</name>
<keyword evidence="2" id="KW-0472">Membrane</keyword>
<evidence type="ECO:0000256" key="1">
    <source>
        <dbReference type="SAM" id="MobiDB-lite"/>
    </source>
</evidence>
<dbReference type="EMBL" id="JBHTLP010000003">
    <property type="protein sequence ID" value="MFD1140802.1"/>
    <property type="molecule type" value="Genomic_DNA"/>
</dbReference>
<feature type="region of interest" description="Disordered" evidence="1">
    <location>
        <begin position="174"/>
        <end position="219"/>
    </location>
</feature>
<feature type="domain" description="Conjugative transposon TraM C-terminal" evidence="3">
    <location>
        <begin position="274"/>
        <end position="412"/>
    </location>
</feature>
<keyword evidence="2" id="KW-1133">Transmembrane helix</keyword>
<evidence type="ECO:0000259" key="3">
    <source>
        <dbReference type="Pfam" id="PF12508"/>
    </source>
</evidence>
<protein>
    <submittedName>
        <fullName evidence="4">Conjugative transposon protein TraM</fullName>
    </submittedName>
</protein>
<dbReference type="Proteomes" id="UP001597116">
    <property type="component" value="Unassembled WGS sequence"/>
</dbReference>
<dbReference type="RefSeq" id="WP_379883910.1">
    <property type="nucleotide sequence ID" value="NZ_JBHTLP010000003.1"/>
</dbReference>
<dbReference type="InterPro" id="IPR055407">
    <property type="entry name" value="TraM_C"/>
</dbReference>
<keyword evidence="2" id="KW-0812">Transmembrane</keyword>
<feature type="region of interest" description="Disordered" evidence="1">
    <location>
        <begin position="124"/>
        <end position="157"/>
    </location>
</feature>
<evidence type="ECO:0000256" key="2">
    <source>
        <dbReference type="SAM" id="Phobius"/>
    </source>
</evidence>
<organism evidence="4 5">
    <name type="scientific">Larkinella insperata</name>
    <dbReference type="NCBI Taxonomy" id="332158"/>
    <lineage>
        <taxon>Bacteria</taxon>
        <taxon>Pseudomonadati</taxon>
        <taxon>Bacteroidota</taxon>
        <taxon>Cytophagia</taxon>
        <taxon>Cytophagales</taxon>
        <taxon>Spirosomataceae</taxon>
        <taxon>Larkinella</taxon>
    </lineage>
</organism>
<keyword evidence="5" id="KW-1185">Reference proteome</keyword>
<comment type="caution">
    <text evidence="4">The sequence shown here is derived from an EMBL/GenBank/DDBJ whole genome shotgun (WGS) entry which is preliminary data.</text>
</comment>
<accession>A0ABW3Q541</accession>
<feature type="compositionally biased region" description="Polar residues" evidence="1">
    <location>
        <begin position="174"/>
        <end position="200"/>
    </location>
</feature>
<proteinExistence type="predicted"/>
<feature type="compositionally biased region" description="Low complexity" evidence="1">
    <location>
        <begin position="132"/>
        <end position="145"/>
    </location>
</feature>
<feature type="transmembrane region" description="Helical" evidence="2">
    <location>
        <begin position="21"/>
        <end position="40"/>
    </location>
</feature>
<sequence>MSTATATLASSDDAFFHRRKAYLVFPVIVVPFLVALFWIGSGGKSIPQAEGATSSGFKGFNMNVPSAENSDLKQQTIDPPLGGSTAGQTLSKFTNTEKVTTNGGLRTLPNDQAAEPTVTQTANMAPNPPATQPAYTAPPQYTAQPHKSRRVRKNSGQQGFQYHAPQAYYVSSNQTDQQLESQLNTYQTARSASNTTNNQPAEVRPSASGGGSTHTPNFIQLDDNVSASRLDQSTPSPVVDSPFNTAPVGQLRREGVAATLESSGYNKRAVTTMVPAVVHDDQSVKAGQSVKLRLTKAIVVDGLKVPANTIVHATCQPDGDRLRLVVQSLQLGNQLISLDMEAVDMDGRPGLNAPGLSDQLGGQLKSSAVQGVNLPTRSMLVNTVLNAARFGASSSVRQSQIHLKGGYHLHLKSI</sequence>